<dbReference type="InterPro" id="IPR012480">
    <property type="entry name" value="Hepar_II_III_C"/>
</dbReference>
<dbReference type="InterPro" id="IPR008929">
    <property type="entry name" value="Chondroitin_lyas"/>
</dbReference>
<dbReference type="GO" id="GO:0030313">
    <property type="term" value="C:cell envelope"/>
    <property type="evidence" value="ECO:0007669"/>
    <property type="project" value="UniProtKB-SubCell"/>
</dbReference>
<proteinExistence type="predicted"/>
<evidence type="ECO:0000256" key="1">
    <source>
        <dbReference type="ARBA" id="ARBA00004196"/>
    </source>
</evidence>
<dbReference type="EMBL" id="MFKF01000210">
    <property type="protein sequence ID" value="OGG50266.1"/>
    <property type="molecule type" value="Genomic_DNA"/>
</dbReference>
<dbReference type="Gene3D" id="1.50.10.100">
    <property type="entry name" value="Chondroitin AC/alginate lyase"/>
    <property type="match status" value="1"/>
</dbReference>
<evidence type="ECO:0000259" key="2">
    <source>
        <dbReference type="Pfam" id="PF07940"/>
    </source>
</evidence>
<accession>A0A1F6CM15</accession>
<dbReference type="Proteomes" id="UP000178606">
    <property type="component" value="Unassembled WGS sequence"/>
</dbReference>
<comment type="subcellular location">
    <subcellularLocation>
        <location evidence="1">Cell envelope</location>
    </subcellularLocation>
</comment>
<reference evidence="3 4" key="1">
    <citation type="journal article" date="2016" name="Nat. Commun.">
        <title>Thousands of microbial genomes shed light on interconnected biogeochemical processes in an aquifer system.</title>
        <authorList>
            <person name="Anantharaman K."/>
            <person name="Brown C.T."/>
            <person name="Hug L.A."/>
            <person name="Sharon I."/>
            <person name="Castelle C.J."/>
            <person name="Probst A.J."/>
            <person name="Thomas B.C."/>
            <person name="Singh A."/>
            <person name="Wilkins M.J."/>
            <person name="Karaoz U."/>
            <person name="Brodie E.L."/>
            <person name="Williams K.H."/>
            <person name="Hubbard S.S."/>
            <person name="Banfield J.F."/>
        </authorList>
    </citation>
    <scope>NUCLEOTIDE SEQUENCE [LARGE SCALE GENOMIC DNA]</scope>
    <source>
        <strain evidence="4">RIFCSPLOWO2_12_FULL_64_10</strain>
    </source>
</reference>
<name>A0A1F6CM15_HANXR</name>
<sequence>MLTERYPLETLKKSLLPRERWRPYPTASDRAPYEALPASVRQAYLARGEEALRFPWPILPATLFLDYARTGNRTRFQDARNARRDALRDLVLAECVEGKARFVDQIANGLWATCEETYWGVPAHLRLQKAGPGLPDVSEPTVDLFAAETSALLAWTCYLLTPHLDAVSPLIRPRLHREIDRRILAPLLEREDFSWMGFLKGARRVNNWNPWINSNWLISFLVMEQDEERRLSGVAKSLRCLDNFLDPYPRDGGCDEGPGYWGRAAASLFECLELLESATHGAVRLYDDPLVRNMGGFIYRVHIHNDYFVNFADASPVVTPSPSLVFRYGRRVGDDRLSAFGAWAAAHQGIAQRGFSDSLARQLAGLFSLPDLLSAKGSQPLPGDAYFPEIQVMTARSKEGSPEGLFVAAKGGHNNESHNHNDVGNCVVYADGRPVLIDTGVEPYTAQNSGPRRYEIWTMQSAYHNLPTVNGVMQQAGAERAAKEVAYAADKATARFSLDLADAYPPEAHLASWVRTLTLSRGRDLLVTEAYRLSQPAKEITLSLMTPCEVVQEGPGALLLKETPLVDGRASGAARIHYDAARLKVSTETISLEAGERLKNVWGKRLLRITLRAENPPLQDTWTLRIESV</sequence>
<dbReference type="Pfam" id="PF07940">
    <property type="entry name" value="Hepar_II_III_C"/>
    <property type="match status" value="1"/>
</dbReference>
<evidence type="ECO:0000313" key="4">
    <source>
        <dbReference type="Proteomes" id="UP000178606"/>
    </source>
</evidence>
<dbReference type="Gene3D" id="2.70.98.70">
    <property type="match status" value="1"/>
</dbReference>
<feature type="domain" description="Heparinase II/III-like C-terminal" evidence="2">
    <location>
        <begin position="407"/>
        <end position="553"/>
    </location>
</feature>
<dbReference type="SUPFAM" id="SSF48230">
    <property type="entry name" value="Chondroitin AC/alginate lyase"/>
    <property type="match status" value="1"/>
</dbReference>
<comment type="caution">
    <text evidence="3">The sequence shown here is derived from an EMBL/GenBank/DDBJ whole genome shotgun (WGS) entry which is preliminary data.</text>
</comment>
<dbReference type="GO" id="GO:0016829">
    <property type="term" value="F:lyase activity"/>
    <property type="evidence" value="ECO:0007669"/>
    <property type="project" value="InterPro"/>
</dbReference>
<gene>
    <name evidence="3" type="ORF">A3F84_18055</name>
</gene>
<dbReference type="AlphaFoldDB" id="A0A1F6CM15"/>
<protein>
    <recommendedName>
        <fullName evidence="2">Heparinase II/III-like C-terminal domain-containing protein</fullName>
    </recommendedName>
</protein>
<organism evidence="3 4">
    <name type="scientific">Handelsmanbacteria sp. (strain RIFCSPLOWO2_12_FULL_64_10)</name>
    <dbReference type="NCBI Taxonomy" id="1817868"/>
    <lineage>
        <taxon>Bacteria</taxon>
        <taxon>Candidatus Handelsmaniibacteriota</taxon>
    </lineage>
</organism>
<evidence type="ECO:0000313" key="3">
    <source>
        <dbReference type="EMBL" id="OGG50266.1"/>
    </source>
</evidence>